<dbReference type="GO" id="GO:0006508">
    <property type="term" value="P:proteolysis"/>
    <property type="evidence" value="ECO:0007669"/>
    <property type="project" value="UniProtKB-KW"/>
</dbReference>
<organism evidence="8">
    <name type="scientific">marine sediment metagenome</name>
    <dbReference type="NCBI Taxonomy" id="412755"/>
    <lineage>
        <taxon>unclassified sequences</taxon>
        <taxon>metagenomes</taxon>
        <taxon>ecological metagenomes</taxon>
    </lineage>
</organism>
<name>A0A0F8VTW9_9ZZZZ</name>
<dbReference type="PANTHER" id="PTHR43806:SF11">
    <property type="entry name" value="CEREVISIN-RELATED"/>
    <property type="match status" value="1"/>
</dbReference>
<feature type="domain" description="Peptidase S8/S53" evidence="6">
    <location>
        <begin position="137"/>
        <end position="222"/>
    </location>
</feature>
<dbReference type="Pfam" id="PF22148">
    <property type="entry name" value="Fervidolysin_NPro-like"/>
    <property type="match status" value="1"/>
</dbReference>
<sequence length="223" mass="24757">MFNELFPQKIFKSIKLLFWIFYISNEIIVRLKKGKPKSLLRSVAKQHNLKIKSSIPQLNAYRLEIPKNKSVPQITKTLNKETDLKYSEPNFIARTSIVPNDPYYASSGSWGQSYDDLWGLKKIQADQAWNVSTGSSSATVAVIDTGIDFTHEDLQGNNIWTNAGESGDGKEDNGIDDDSNGYVDDWRGWDFVSNDNDPTDDNGHGTHVAGTIGATGNNSIGIV</sequence>
<dbReference type="SUPFAM" id="SSF52743">
    <property type="entry name" value="Subtilisin-like"/>
    <property type="match status" value="1"/>
</dbReference>
<keyword evidence="2" id="KW-0645">Protease</keyword>
<dbReference type="PROSITE" id="PS00137">
    <property type="entry name" value="SUBTILASE_HIS"/>
    <property type="match status" value="1"/>
</dbReference>
<feature type="non-terminal residue" evidence="8">
    <location>
        <position position="223"/>
    </location>
</feature>
<evidence type="ECO:0000256" key="3">
    <source>
        <dbReference type="ARBA" id="ARBA00022801"/>
    </source>
</evidence>
<evidence type="ECO:0000256" key="1">
    <source>
        <dbReference type="ARBA" id="ARBA00011073"/>
    </source>
</evidence>
<dbReference type="PROSITE" id="PS51892">
    <property type="entry name" value="SUBTILASE"/>
    <property type="match status" value="1"/>
</dbReference>
<dbReference type="InterPro" id="IPR050131">
    <property type="entry name" value="Peptidase_S8_subtilisin-like"/>
</dbReference>
<dbReference type="InterPro" id="IPR036852">
    <property type="entry name" value="Peptidase_S8/S53_dom_sf"/>
</dbReference>
<dbReference type="InterPro" id="IPR000209">
    <property type="entry name" value="Peptidase_S8/S53_dom"/>
</dbReference>
<dbReference type="InterPro" id="IPR054399">
    <property type="entry name" value="Fervidolysin-like_N_prodom"/>
</dbReference>
<feature type="region of interest" description="Disordered" evidence="5">
    <location>
        <begin position="158"/>
        <end position="180"/>
    </location>
</feature>
<dbReference type="Gene3D" id="3.40.50.200">
    <property type="entry name" value="Peptidase S8/S53 domain"/>
    <property type="match status" value="1"/>
</dbReference>
<keyword evidence="4" id="KW-0720">Serine protease</keyword>
<comment type="caution">
    <text evidence="8">The sequence shown here is derived from an EMBL/GenBank/DDBJ whole genome shotgun (WGS) entry which is preliminary data.</text>
</comment>
<evidence type="ECO:0000259" key="6">
    <source>
        <dbReference type="Pfam" id="PF00082"/>
    </source>
</evidence>
<evidence type="ECO:0000256" key="5">
    <source>
        <dbReference type="SAM" id="MobiDB-lite"/>
    </source>
</evidence>
<feature type="domain" description="Fervidolysin-like N-terminal prodomain" evidence="7">
    <location>
        <begin position="22"/>
        <end position="90"/>
    </location>
</feature>
<comment type="similarity">
    <text evidence="1">Belongs to the peptidase S8 family.</text>
</comment>
<dbReference type="EMBL" id="LAZR01069376">
    <property type="protein sequence ID" value="KKK47823.1"/>
    <property type="molecule type" value="Genomic_DNA"/>
</dbReference>
<dbReference type="InterPro" id="IPR022398">
    <property type="entry name" value="Peptidase_S8_His-AS"/>
</dbReference>
<dbReference type="PROSITE" id="PS00136">
    <property type="entry name" value="SUBTILASE_ASP"/>
    <property type="match status" value="1"/>
</dbReference>
<dbReference type="GO" id="GO:0004252">
    <property type="term" value="F:serine-type endopeptidase activity"/>
    <property type="evidence" value="ECO:0007669"/>
    <property type="project" value="InterPro"/>
</dbReference>
<dbReference type="Pfam" id="PF00082">
    <property type="entry name" value="Peptidase_S8"/>
    <property type="match status" value="1"/>
</dbReference>
<keyword evidence="3" id="KW-0378">Hydrolase</keyword>
<dbReference type="PRINTS" id="PR00723">
    <property type="entry name" value="SUBTILISIN"/>
</dbReference>
<evidence type="ECO:0000259" key="7">
    <source>
        <dbReference type="Pfam" id="PF22148"/>
    </source>
</evidence>
<accession>A0A0F8VTW9</accession>
<evidence type="ECO:0000256" key="2">
    <source>
        <dbReference type="ARBA" id="ARBA00022670"/>
    </source>
</evidence>
<evidence type="ECO:0000313" key="8">
    <source>
        <dbReference type="EMBL" id="KKK47823.1"/>
    </source>
</evidence>
<reference evidence="8" key="1">
    <citation type="journal article" date="2015" name="Nature">
        <title>Complex archaea that bridge the gap between prokaryotes and eukaryotes.</title>
        <authorList>
            <person name="Spang A."/>
            <person name="Saw J.H."/>
            <person name="Jorgensen S.L."/>
            <person name="Zaremba-Niedzwiedzka K."/>
            <person name="Martijn J."/>
            <person name="Lind A.E."/>
            <person name="van Eijk R."/>
            <person name="Schleper C."/>
            <person name="Guy L."/>
            <person name="Ettema T.J."/>
        </authorList>
    </citation>
    <scope>NUCLEOTIDE SEQUENCE</scope>
</reference>
<dbReference type="PANTHER" id="PTHR43806">
    <property type="entry name" value="PEPTIDASE S8"/>
    <property type="match status" value="1"/>
</dbReference>
<dbReference type="InterPro" id="IPR015500">
    <property type="entry name" value="Peptidase_S8_subtilisin-rel"/>
</dbReference>
<protein>
    <submittedName>
        <fullName evidence="8">Uncharacterized protein</fullName>
    </submittedName>
</protein>
<dbReference type="AlphaFoldDB" id="A0A0F8VTW9"/>
<gene>
    <name evidence="8" type="ORF">LCGC14_3151300</name>
</gene>
<dbReference type="InterPro" id="IPR023827">
    <property type="entry name" value="Peptidase_S8_Asp-AS"/>
</dbReference>
<proteinExistence type="inferred from homology"/>
<evidence type="ECO:0000256" key="4">
    <source>
        <dbReference type="ARBA" id="ARBA00022825"/>
    </source>
</evidence>